<dbReference type="Pfam" id="PF07748">
    <property type="entry name" value="Glyco_hydro_38C"/>
    <property type="match status" value="1"/>
</dbReference>
<evidence type="ECO:0000313" key="9">
    <source>
        <dbReference type="Proteomes" id="UP001162741"/>
    </source>
</evidence>
<dbReference type="Gene3D" id="1.20.1270.50">
    <property type="entry name" value="Glycoside hydrolase family 38, central domain"/>
    <property type="match status" value="1"/>
</dbReference>
<dbReference type="InterPro" id="IPR027291">
    <property type="entry name" value="Glyco_hydro_38_N_sf"/>
</dbReference>
<evidence type="ECO:0000256" key="5">
    <source>
        <dbReference type="SAM" id="SignalP"/>
    </source>
</evidence>
<dbReference type="InterPro" id="IPR028995">
    <property type="entry name" value="Glyco_hydro_57/38_cen_sf"/>
</dbReference>
<keyword evidence="2" id="KW-0479">Metal-binding</keyword>
<dbReference type="GO" id="GO:0016787">
    <property type="term" value="F:hydrolase activity"/>
    <property type="evidence" value="ECO:0007669"/>
    <property type="project" value="UniProtKB-KW"/>
</dbReference>
<evidence type="ECO:0000256" key="1">
    <source>
        <dbReference type="ARBA" id="ARBA00009792"/>
    </source>
</evidence>
<organism evidence="8 9">
    <name type="scientific">Chitinophaga horti</name>
    <dbReference type="NCBI Taxonomy" id="2920382"/>
    <lineage>
        <taxon>Bacteria</taxon>
        <taxon>Pseudomonadati</taxon>
        <taxon>Bacteroidota</taxon>
        <taxon>Chitinophagia</taxon>
        <taxon>Chitinophagales</taxon>
        <taxon>Chitinophagaceae</taxon>
        <taxon>Chitinophaga</taxon>
    </lineage>
</organism>
<dbReference type="InterPro" id="IPR011330">
    <property type="entry name" value="Glyco_hydro/deAcase_b/a-brl"/>
</dbReference>
<evidence type="ECO:0000256" key="2">
    <source>
        <dbReference type="ARBA" id="ARBA00022723"/>
    </source>
</evidence>
<dbReference type="InterPro" id="IPR037094">
    <property type="entry name" value="Glyco_hydro_38_cen_sf"/>
</dbReference>
<name>A0ABY6J830_9BACT</name>
<dbReference type="Pfam" id="PF01074">
    <property type="entry name" value="Glyco_hydro_38N"/>
    <property type="match status" value="1"/>
</dbReference>
<dbReference type="EMBL" id="CP107006">
    <property type="protein sequence ID" value="UYQ94436.1"/>
    <property type="molecule type" value="Genomic_DNA"/>
</dbReference>
<dbReference type="Gene3D" id="2.70.98.30">
    <property type="entry name" value="Golgi alpha-mannosidase II, domain 4"/>
    <property type="match status" value="1"/>
</dbReference>
<dbReference type="SUPFAM" id="SSF74650">
    <property type="entry name" value="Galactose mutarotase-like"/>
    <property type="match status" value="1"/>
</dbReference>
<dbReference type="SUPFAM" id="SSF88713">
    <property type="entry name" value="Glycoside hydrolase/deacetylase"/>
    <property type="match status" value="1"/>
</dbReference>
<reference evidence="8" key="1">
    <citation type="submission" date="2022-10" db="EMBL/GenBank/DDBJ databases">
        <title>Chitinophaga sp. nov., isolated from soil.</title>
        <authorList>
            <person name="Jeon C.O."/>
        </authorList>
    </citation>
    <scope>NUCLEOTIDE SEQUENCE</scope>
    <source>
        <strain evidence="8">R8</strain>
    </source>
</reference>
<dbReference type="PANTHER" id="PTHR46017">
    <property type="entry name" value="ALPHA-MANNOSIDASE 2C1"/>
    <property type="match status" value="1"/>
</dbReference>
<accession>A0ABY6J830</accession>
<dbReference type="PANTHER" id="PTHR46017:SF1">
    <property type="entry name" value="ALPHA-MANNOSIDASE 2C1"/>
    <property type="match status" value="1"/>
</dbReference>
<dbReference type="SUPFAM" id="SSF88688">
    <property type="entry name" value="Families 57/38 glycoside transferase middle domain"/>
    <property type="match status" value="1"/>
</dbReference>
<feature type="signal peptide" evidence="5">
    <location>
        <begin position="1"/>
        <end position="21"/>
    </location>
</feature>
<evidence type="ECO:0000259" key="7">
    <source>
        <dbReference type="Pfam" id="PF07748"/>
    </source>
</evidence>
<keyword evidence="5" id="KW-0732">Signal</keyword>
<dbReference type="InterPro" id="IPR011682">
    <property type="entry name" value="Glyco_hydro_38_C"/>
</dbReference>
<evidence type="ECO:0000256" key="4">
    <source>
        <dbReference type="ARBA" id="ARBA00023295"/>
    </source>
</evidence>
<keyword evidence="4" id="KW-0326">Glycosidase</keyword>
<evidence type="ECO:0000256" key="3">
    <source>
        <dbReference type="ARBA" id="ARBA00022801"/>
    </source>
</evidence>
<dbReference type="InterPro" id="IPR000602">
    <property type="entry name" value="Glyco_hydro_38_N"/>
</dbReference>
<gene>
    <name evidence="8" type="ORF">MKQ68_04950</name>
</gene>
<keyword evidence="3 8" id="KW-0378">Hydrolase</keyword>
<dbReference type="InterPro" id="IPR011013">
    <property type="entry name" value="Gal_mutarotase_sf_dom"/>
</dbReference>
<feature type="chain" id="PRO_5045622445" evidence="5">
    <location>
        <begin position="22"/>
        <end position="817"/>
    </location>
</feature>
<feature type="domain" description="Glycosyl hydrolase family 38 C-terminal" evidence="7">
    <location>
        <begin position="512"/>
        <end position="653"/>
    </location>
</feature>
<feature type="domain" description="Glycoside hydrolase family 38 N-terminal" evidence="6">
    <location>
        <begin position="49"/>
        <end position="208"/>
    </location>
</feature>
<dbReference type="Proteomes" id="UP001162741">
    <property type="component" value="Chromosome"/>
</dbReference>
<proteinExistence type="inferred from homology"/>
<protein>
    <submittedName>
        <fullName evidence="8">Glycosyl hydrolase</fullName>
    </submittedName>
</protein>
<dbReference type="Gene3D" id="3.20.110.10">
    <property type="entry name" value="Glycoside hydrolase 38, N terminal domain"/>
    <property type="match status" value="1"/>
</dbReference>
<sequence length="817" mass="92158">MKRVTFWLAVLSTLLAGASHAQQHYFVDGYHGGIYGHYPPGYTQFMVRQLQEHPDWKIALEIEPETWDTVRLREPAAYEAFRKLFADQSAKGRIEYVNPAYGQAYMFNISGESMIRQLSYGMKKLETHFPGIRFDTYSSEEPCFTSGLPQVLLSFGFRYASLKNPNTCWGGYTRAFGGELVHWQGPDGSRILTVPRYATEGLVNNSTWQTTAWNNSPAYITSAKAAGITNPVGMCLQDAGWRNGPWLQQRANYVTWREYMGIANRKKATVWPLSQEDIQVSLVWGAQVLQRLAQQVRRAENNIVSAEKYAALQYLLEGTPWPQQALDTAWTALLLAQHHDCWIVPYNHVARKATWAEKVAQWTGLTDSVANSITAGTPKPFLRVVNTAAFPRNEWVPFVTRKPVRIKDANGQEVQTSRGACGTLWFRAAVPAMGFQTYHLEDAPAKQLSTATRYKVRTDLYELEVDPKRGGVITSLIVRERQLVDTRNARGFNELRGFDYERGMWCSSMDSTATVKVEEDGGRISLEIKGHFAQHPFTQRITLANGEPRIDMQVDIDSQGQPRIGAYSQETNYVAEERNKAFYNDSFKLQVLFPLQLEGQQVTKDAPFDVTKSRLSGTFFNRWDSIKNNIILHWIDITDAGSKAGMAIFSDHTTSYVHGQHYPPGLTLQYAGRALWGRDYKVEGATSVKYALVPHTGNWRMAGISNEEVRWCEPLKVIPAADAEAFSLLSLKQPGWQVTTMLIDGNDLLIRLYNTSAGKDQQLSFNGSMSAAMLEELDGKRQQPLNVTKRNGLSSIRFSAPPFGIRTLRLKNVKVKP</sequence>
<evidence type="ECO:0000313" key="8">
    <source>
        <dbReference type="EMBL" id="UYQ94436.1"/>
    </source>
</evidence>
<comment type="similarity">
    <text evidence="1">Belongs to the glycosyl hydrolase 38 family.</text>
</comment>
<keyword evidence="9" id="KW-1185">Reference proteome</keyword>
<evidence type="ECO:0000259" key="6">
    <source>
        <dbReference type="Pfam" id="PF01074"/>
    </source>
</evidence>
<dbReference type="RefSeq" id="WP_264282321.1">
    <property type="nucleotide sequence ID" value="NZ_CP107006.1"/>
</dbReference>